<comment type="caution">
    <text evidence="3">The sequence shown here is derived from an EMBL/GenBank/DDBJ whole genome shotgun (WGS) entry which is preliminary data.</text>
</comment>
<reference evidence="3 4" key="1">
    <citation type="submission" date="2019-03" db="EMBL/GenBank/DDBJ databases">
        <title>Genomics of glacier-inhabiting Cryobacterium strains.</title>
        <authorList>
            <person name="Liu Q."/>
            <person name="Xin Y.-H."/>
        </authorList>
    </citation>
    <scope>NUCLEOTIDE SEQUENCE [LARGE SCALE GENOMIC DNA]</scope>
    <source>
        <strain evidence="3 4">Hh14</strain>
    </source>
</reference>
<feature type="domain" description="Conserved hypothetical protein CHP02679 N terminus" evidence="2">
    <location>
        <begin position="38"/>
        <end position="253"/>
    </location>
</feature>
<protein>
    <submittedName>
        <fullName evidence="3">TIGR02679 family protein</fullName>
    </submittedName>
</protein>
<dbReference type="InterPro" id="IPR024466">
    <property type="entry name" value="CHP02679_N"/>
</dbReference>
<keyword evidence="4" id="KW-1185">Reference proteome</keyword>
<organism evidence="3 4">
    <name type="scientific">Cryobacterium frigoriphilum</name>
    <dbReference type="NCBI Taxonomy" id="1259150"/>
    <lineage>
        <taxon>Bacteria</taxon>
        <taxon>Bacillati</taxon>
        <taxon>Actinomycetota</taxon>
        <taxon>Actinomycetes</taxon>
        <taxon>Micrococcales</taxon>
        <taxon>Microbacteriaceae</taxon>
        <taxon>Cryobacterium</taxon>
    </lineage>
</organism>
<name>A0A4R8ZZX9_9MICO</name>
<evidence type="ECO:0000313" key="3">
    <source>
        <dbReference type="EMBL" id="TFD49621.1"/>
    </source>
</evidence>
<evidence type="ECO:0000259" key="1">
    <source>
        <dbReference type="Pfam" id="PF09664"/>
    </source>
</evidence>
<dbReference type="Proteomes" id="UP000297447">
    <property type="component" value="Unassembled WGS sequence"/>
</dbReference>
<proteinExistence type="predicted"/>
<dbReference type="Pfam" id="PF11796">
    <property type="entry name" value="DUF3323"/>
    <property type="match status" value="1"/>
</dbReference>
<accession>A0A4R8ZZX9</accession>
<dbReference type="InterPro" id="IPR024465">
    <property type="entry name" value="DUF2399"/>
</dbReference>
<dbReference type="EMBL" id="SOHE01000048">
    <property type="protein sequence ID" value="TFD49621.1"/>
    <property type="molecule type" value="Genomic_DNA"/>
</dbReference>
<gene>
    <name evidence="3" type="ORF">E3T55_11125</name>
</gene>
<dbReference type="NCBIfam" id="TIGR02679">
    <property type="entry name" value="TIGR02679 family protein"/>
    <property type="match status" value="1"/>
</dbReference>
<sequence length="424" mass="44948">MDDIPERLLSYLSAASLTGFWAVVRKRLESNRLSAIGVVTVELDANGAERLSGLFAAKDIRPGPVRVKLDALDMALRRSSPQANLADVTAAVTGSPLVDRRQAREDRTTSTAQLMTALEQAASAVFTPVQAQAFVEGVRRSGVLTKAGAMAAVQAIGGFKIGWGELARALVFHDPEIGSNPVFGLGELATTATGTAHGFDEGELAARLMVRALAVKFDEPLPASGEDTRRLWERAGVATDDVSGTAMTWGLRPPGSDRWAVMMRERADLGLVTHLTVQELRTVGDTTFAVPGSVVFACENPQILSAAARSAVGAPLVCLSGQGAAAGWQVLRSLIRSGITVRYHGDFDWPGILIASRVLSAGAEPWRMGAGDYAAAASTGPFGPLDGVRRETQWDEQLSWVMVRTNAAVHEEAVVNILLGDLLA</sequence>
<dbReference type="Pfam" id="PF09664">
    <property type="entry name" value="DUF2399"/>
    <property type="match status" value="1"/>
</dbReference>
<feature type="domain" description="DUF2399" evidence="1">
    <location>
        <begin position="273"/>
        <end position="422"/>
    </location>
</feature>
<dbReference type="RefSeq" id="WP_134519640.1">
    <property type="nucleotide sequence ID" value="NZ_SOHE01000048.1"/>
</dbReference>
<dbReference type="AlphaFoldDB" id="A0A4R8ZZX9"/>
<evidence type="ECO:0000259" key="2">
    <source>
        <dbReference type="Pfam" id="PF11796"/>
    </source>
</evidence>
<evidence type="ECO:0000313" key="4">
    <source>
        <dbReference type="Proteomes" id="UP000297447"/>
    </source>
</evidence>
<dbReference type="InterPro" id="IPR013495">
    <property type="entry name" value="CHP02679"/>
</dbReference>
<dbReference type="OrthoDB" id="8188786at2"/>